<accession>A0A1Y2DCJ3</accession>
<evidence type="ECO:0000256" key="1">
    <source>
        <dbReference type="ARBA" id="ARBA00022801"/>
    </source>
</evidence>
<dbReference type="Proteomes" id="UP000193689">
    <property type="component" value="Unassembled WGS sequence"/>
</dbReference>
<comment type="similarity">
    <text evidence="2 6">Belongs to the QNG1 protein family.</text>
</comment>
<dbReference type="GO" id="GO:0016787">
    <property type="term" value="F:hydrolase activity"/>
    <property type="evidence" value="ECO:0007669"/>
    <property type="project" value="UniProtKB-KW"/>
</dbReference>
<dbReference type="GO" id="GO:0006400">
    <property type="term" value="P:tRNA modification"/>
    <property type="evidence" value="ECO:0007669"/>
    <property type="project" value="TreeGrafter"/>
</dbReference>
<dbReference type="PANTHER" id="PTHR21314:SF0">
    <property type="entry name" value="QUEUOSINE 5'-PHOSPHATE N-GLYCOSYLASE_HYDROLASE"/>
    <property type="match status" value="1"/>
</dbReference>
<protein>
    <recommendedName>
        <fullName evidence="3 6">Queuosine 5'-phosphate N-glycosylase/hydrolase</fullName>
        <ecNumber evidence="6">3.2.2.-</ecNumber>
    </recommendedName>
    <alternativeName>
        <fullName evidence="4 6">Queuosine-nucleotide N-glycosylase/hydrolase</fullName>
    </alternativeName>
</protein>
<organism evidence="8 9">
    <name type="scientific">Pseudomassariella vexata</name>
    <dbReference type="NCBI Taxonomy" id="1141098"/>
    <lineage>
        <taxon>Eukaryota</taxon>
        <taxon>Fungi</taxon>
        <taxon>Dikarya</taxon>
        <taxon>Ascomycota</taxon>
        <taxon>Pezizomycotina</taxon>
        <taxon>Sordariomycetes</taxon>
        <taxon>Xylariomycetidae</taxon>
        <taxon>Amphisphaeriales</taxon>
        <taxon>Pseudomassariaceae</taxon>
        <taxon>Pseudomassariella</taxon>
    </lineage>
</organism>
<dbReference type="AlphaFoldDB" id="A0A1Y2DCJ3"/>
<dbReference type="InterPro" id="IPR019438">
    <property type="entry name" value="Q_salvage"/>
</dbReference>
<evidence type="ECO:0000256" key="7">
    <source>
        <dbReference type="SAM" id="MobiDB-lite"/>
    </source>
</evidence>
<name>A0A1Y2DCJ3_9PEZI</name>
<keyword evidence="1 6" id="KW-0378">Hydrolase</keyword>
<evidence type="ECO:0000256" key="3">
    <source>
        <dbReference type="ARBA" id="ARBA00035306"/>
    </source>
</evidence>
<evidence type="ECO:0000256" key="2">
    <source>
        <dbReference type="ARBA" id="ARBA00035119"/>
    </source>
</evidence>
<dbReference type="OrthoDB" id="416777at2759"/>
<evidence type="ECO:0000256" key="4">
    <source>
        <dbReference type="ARBA" id="ARBA00035393"/>
    </source>
</evidence>
<comment type="function">
    <text evidence="6">Catalyzes the hydrolysis of queuosine 5'-phosphate, releasing the nucleobase queuine (q). Is required for salvage of queuine from exogenous queuosine (Q) that is imported and then converted to queuosine 5'-phosphate intracellularly.</text>
</comment>
<dbReference type="EC" id="3.2.2.-" evidence="6"/>
<reference evidence="8 9" key="1">
    <citation type="submission" date="2016-07" db="EMBL/GenBank/DDBJ databases">
        <title>Pervasive Adenine N6-methylation of Active Genes in Fungi.</title>
        <authorList>
            <consortium name="DOE Joint Genome Institute"/>
            <person name="Mondo S.J."/>
            <person name="Dannebaum R.O."/>
            <person name="Kuo R.C."/>
            <person name="Labutti K."/>
            <person name="Haridas S."/>
            <person name="Kuo A."/>
            <person name="Salamov A."/>
            <person name="Ahrendt S.R."/>
            <person name="Lipzen A."/>
            <person name="Sullivan W."/>
            <person name="Andreopoulos W.B."/>
            <person name="Clum A."/>
            <person name="Lindquist E."/>
            <person name="Daum C."/>
            <person name="Ramamoorthy G.K."/>
            <person name="Gryganskyi A."/>
            <person name="Culley D."/>
            <person name="Magnuson J.K."/>
            <person name="James T.Y."/>
            <person name="O'Malley M.A."/>
            <person name="Stajich J.E."/>
            <person name="Spatafora J.W."/>
            <person name="Visel A."/>
            <person name="Grigoriev I.V."/>
        </authorList>
    </citation>
    <scope>NUCLEOTIDE SEQUENCE [LARGE SCALE GENOMIC DNA]</scope>
    <source>
        <strain evidence="8 9">CBS 129021</strain>
    </source>
</reference>
<keyword evidence="9" id="KW-1185">Reference proteome</keyword>
<comment type="catalytic activity">
    <reaction evidence="5 6">
        <text>queuosine 5'-phosphate + H2O = queuine + D-ribose 5-phosphate</text>
        <dbReference type="Rhea" id="RHEA:75387"/>
        <dbReference type="ChEBI" id="CHEBI:15377"/>
        <dbReference type="ChEBI" id="CHEBI:17433"/>
        <dbReference type="ChEBI" id="CHEBI:78346"/>
        <dbReference type="ChEBI" id="CHEBI:194371"/>
    </reaction>
    <physiologicalReaction direction="left-to-right" evidence="5 6">
        <dbReference type="Rhea" id="RHEA:75388"/>
    </physiologicalReaction>
</comment>
<dbReference type="EMBL" id="MCFJ01000021">
    <property type="protein sequence ID" value="ORY56981.1"/>
    <property type="molecule type" value="Genomic_DNA"/>
</dbReference>
<sequence>MIGSHYVPAPSSRDPKTSTTQHLNSGKDHTMSDDEADPELLALLRQHFQGKLNLDEEPETGVLEGAEFVYDNSIDVALDMRATKIAAEMIYAQMKEKEYSTTNWAEHELHPKTKDESTVAFIFTMDLLNFSFWSLLPDDERFAVSYRDKRWTGYWSLVASLQRALDEDIPITDPHYWQNEDECTLVSLRHVFRSCTEEEIPLLEARLECLREAGRVLYEKYNCSFTNCISAAKGSAAGLVNLLACDFRCFRDEHPFDGRRKPVRLLKRAQILVADLWACFNGERYGEFRDIDKITMFADYRVPQILSSLGCIGYSPPLHALVSKGEVIDSGSRLEMQLRACSIWCVELLRRQIKQDHPEATVNAILIDFFLYDMMKRWEAEGRETMPHHRTRSIWY</sequence>
<feature type="region of interest" description="Disordered" evidence="7">
    <location>
        <begin position="1"/>
        <end position="33"/>
    </location>
</feature>
<dbReference type="PANTHER" id="PTHR21314">
    <property type="entry name" value="QUEUOSINE 5'-PHOSPHATE N-GLYCOSYLASE_HYDROLASE-RELATED"/>
    <property type="match status" value="1"/>
</dbReference>
<dbReference type="RefSeq" id="XP_040710448.1">
    <property type="nucleotide sequence ID" value="XM_040861383.1"/>
</dbReference>
<comment type="caution">
    <text evidence="8">The sequence shown here is derived from an EMBL/GenBank/DDBJ whole genome shotgun (WGS) entry which is preliminary data.</text>
</comment>
<dbReference type="GeneID" id="63777595"/>
<gene>
    <name evidence="8" type="ORF">BCR38DRAFT_450475</name>
</gene>
<dbReference type="STRING" id="1141098.A0A1Y2DCJ3"/>
<dbReference type="InParanoid" id="A0A1Y2DCJ3"/>
<evidence type="ECO:0000313" key="9">
    <source>
        <dbReference type="Proteomes" id="UP000193689"/>
    </source>
</evidence>
<proteinExistence type="inferred from homology"/>
<evidence type="ECO:0000256" key="6">
    <source>
        <dbReference type="RuleBase" id="RU365002"/>
    </source>
</evidence>
<evidence type="ECO:0000313" key="8">
    <source>
        <dbReference type="EMBL" id="ORY56981.1"/>
    </source>
</evidence>
<evidence type="ECO:0000256" key="5">
    <source>
        <dbReference type="ARBA" id="ARBA00048204"/>
    </source>
</evidence>
<dbReference type="Pfam" id="PF10343">
    <property type="entry name" value="Q_salvage"/>
    <property type="match status" value="1"/>
</dbReference>